<evidence type="ECO:0000256" key="1">
    <source>
        <dbReference type="ARBA" id="ARBA00010838"/>
    </source>
</evidence>
<reference evidence="6" key="1">
    <citation type="submission" date="2014-07" db="EMBL/GenBank/DDBJ databases">
        <authorList>
            <person name="Martin A.A"/>
            <person name="De Silva N."/>
        </authorList>
    </citation>
    <scope>NUCLEOTIDE SEQUENCE</scope>
</reference>
<dbReference type="SUPFAM" id="SSF51445">
    <property type="entry name" value="(Trans)glycosidases"/>
    <property type="match status" value="1"/>
</dbReference>
<evidence type="ECO:0000256" key="5">
    <source>
        <dbReference type="SAM" id="SignalP"/>
    </source>
</evidence>
<dbReference type="PANTHER" id="PTHR10353">
    <property type="entry name" value="GLYCOSYL HYDROLASE"/>
    <property type="match status" value="1"/>
</dbReference>
<name>A0A0K0FV32_STRVS</name>
<dbReference type="GO" id="GO:0008422">
    <property type="term" value="F:beta-glucosidase activity"/>
    <property type="evidence" value="ECO:0007669"/>
    <property type="project" value="TreeGrafter"/>
</dbReference>
<dbReference type="InterPro" id="IPR017853">
    <property type="entry name" value="GH"/>
</dbReference>
<feature type="signal peptide" evidence="5">
    <location>
        <begin position="1"/>
        <end position="22"/>
    </location>
</feature>
<evidence type="ECO:0000313" key="7">
    <source>
        <dbReference type="WBParaSite" id="SVE_1619600.1"/>
    </source>
</evidence>
<dbReference type="PANTHER" id="PTHR10353:SF36">
    <property type="entry name" value="LP05116P"/>
    <property type="match status" value="1"/>
</dbReference>
<keyword evidence="2" id="KW-0378">Hydrolase</keyword>
<protein>
    <submittedName>
        <fullName evidence="7">Glycoside hydrolase</fullName>
    </submittedName>
</protein>
<sequence>MILKLKLLSLLIYFYYIDICLPFKENFIWGVTSSSYSIEGGYLSNGKGMSNWDFYSNTFMEENGNISSDSYNKLGEDLLLIKNLNVTHYKFSISWSRILPQGDSINVNKKGLEYYDKLIDGLININVEPIVTMVYYDIPLAIEDIGGWMNDKIQDYFYEYAILLFDRYNDKVKYWITIEDPYSMIMNGYGGEIIKWAPGNYEGLSNTSIYNGFYNVLKCHGKVGNLYKQKYNKGMIGISFTSFPTLPLTEFDINKSEIFFHLSFGLLGNPIFSESGNYPDEVLELFQQKTREEKRSSPRLRLFTIEEINELRNSSDFIGINYYGSSNKISSLNHTDTIIWNDVERIYNQLALEIDSIILRNKSNSDELDYWSGGLMYTLKYIKKNYLNIPILITGNGIYENSITAKIKYIKEHLEIINGGILDNYNIIGYCVRSFLDGFEWSWGYSKKYGLYEVDFNSSNKKRKPREVASYYKNVIKSNGLIL</sequence>
<keyword evidence="3" id="KW-0326">Glycosidase</keyword>
<dbReference type="GO" id="GO:0005975">
    <property type="term" value="P:carbohydrate metabolic process"/>
    <property type="evidence" value="ECO:0007669"/>
    <property type="project" value="InterPro"/>
</dbReference>
<evidence type="ECO:0000256" key="3">
    <source>
        <dbReference type="ARBA" id="ARBA00023295"/>
    </source>
</evidence>
<comment type="similarity">
    <text evidence="1 4">Belongs to the glycosyl hydrolase 1 family.</text>
</comment>
<dbReference type="STRING" id="75913.A0A0K0FV32"/>
<dbReference type="AlphaFoldDB" id="A0A0K0FV32"/>
<dbReference type="InterPro" id="IPR001360">
    <property type="entry name" value="Glyco_hydro_1"/>
</dbReference>
<dbReference type="Gene3D" id="3.20.20.80">
    <property type="entry name" value="Glycosidases"/>
    <property type="match status" value="1"/>
</dbReference>
<keyword evidence="5" id="KW-0732">Signal</keyword>
<evidence type="ECO:0000256" key="2">
    <source>
        <dbReference type="ARBA" id="ARBA00022801"/>
    </source>
</evidence>
<accession>A0A0K0FV32</accession>
<dbReference type="Pfam" id="PF00232">
    <property type="entry name" value="Glyco_hydro_1"/>
    <property type="match status" value="1"/>
</dbReference>
<reference evidence="7" key="2">
    <citation type="submission" date="2015-08" db="UniProtKB">
        <authorList>
            <consortium name="WormBaseParasite"/>
        </authorList>
    </citation>
    <scope>IDENTIFICATION</scope>
</reference>
<keyword evidence="6" id="KW-1185">Reference proteome</keyword>
<evidence type="ECO:0000256" key="4">
    <source>
        <dbReference type="RuleBase" id="RU003690"/>
    </source>
</evidence>
<proteinExistence type="inferred from homology"/>
<dbReference type="WBParaSite" id="SVE_1619600.1">
    <property type="protein sequence ID" value="SVE_1619600.1"/>
    <property type="gene ID" value="SVE_1619600"/>
</dbReference>
<organism evidence="6 7">
    <name type="scientific">Strongyloides venezuelensis</name>
    <name type="common">Threadworm</name>
    <dbReference type="NCBI Taxonomy" id="75913"/>
    <lineage>
        <taxon>Eukaryota</taxon>
        <taxon>Metazoa</taxon>
        <taxon>Ecdysozoa</taxon>
        <taxon>Nematoda</taxon>
        <taxon>Chromadorea</taxon>
        <taxon>Rhabditida</taxon>
        <taxon>Tylenchina</taxon>
        <taxon>Panagrolaimomorpha</taxon>
        <taxon>Strongyloidoidea</taxon>
        <taxon>Strongyloididae</taxon>
        <taxon>Strongyloides</taxon>
    </lineage>
</organism>
<dbReference type="Proteomes" id="UP000035680">
    <property type="component" value="Unassembled WGS sequence"/>
</dbReference>
<evidence type="ECO:0000313" key="6">
    <source>
        <dbReference type="Proteomes" id="UP000035680"/>
    </source>
</evidence>
<feature type="chain" id="PRO_5005330123" evidence="5">
    <location>
        <begin position="23"/>
        <end position="483"/>
    </location>
</feature>
<dbReference type="PRINTS" id="PR00131">
    <property type="entry name" value="GLHYDRLASE1"/>
</dbReference>